<accession>A0A2P4NPJ2</accession>
<name>A0A2P4NPJ2_9EURY</name>
<protein>
    <submittedName>
        <fullName evidence="1">Uncharacterized protein</fullName>
    </submittedName>
</protein>
<organism evidence="1 2">
    <name type="scientific">Haloferax marisrubri</name>
    <dbReference type="NCBI Taxonomy" id="1544719"/>
    <lineage>
        <taxon>Archaea</taxon>
        <taxon>Methanobacteriati</taxon>
        <taxon>Methanobacteriota</taxon>
        <taxon>Stenosarchaea group</taxon>
        <taxon>Halobacteria</taxon>
        <taxon>Halobacteriales</taxon>
        <taxon>Haloferacaceae</taxon>
        <taxon>Haloferax</taxon>
    </lineage>
</organism>
<evidence type="ECO:0000313" key="2">
    <source>
        <dbReference type="Proteomes" id="UP000053621"/>
    </source>
</evidence>
<dbReference type="EMBL" id="LOPW02000016">
    <property type="protein sequence ID" value="POG55063.1"/>
    <property type="molecule type" value="Genomic_DNA"/>
</dbReference>
<dbReference type="AlphaFoldDB" id="A0A2P4NPJ2"/>
<comment type="caution">
    <text evidence="1">The sequence shown here is derived from an EMBL/GenBank/DDBJ whole genome shotgun (WGS) entry which is preliminary data.</text>
</comment>
<proteinExistence type="predicted"/>
<keyword evidence="2" id="KW-1185">Reference proteome</keyword>
<reference evidence="1" key="1">
    <citation type="submission" date="2017-08" db="EMBL/GenBank/DDBJ databases">
        <title>Haloferax marisrubri sp. nov., isolated from the Discovery deep brine-seawater interface in the Red Sea.</title>
        <authorList>
            <person name="Zhang G."/>
            <person name="Stingl U."/>
        </authorList>
    </citation>
    <scope>NUCLEOTIDE SEQUENCE [LARGE SCALE GENOMIC DNA]</scope>
    <source>
        <strain evidence="1">SB3</strain>
    </source>
</reference>
<sequence>MEYECCLRLLADERLRRDVEVAHFQNRWDLQLYRFCTEPNTADRLSSVCGLDESVEKWCSWCREYVSFADLSLGRVEDECGPPIELVADQLWGEFDIPA</sequence>
<dbReference type="Proteomes" id="UP000053621">
    <property type="component" value="Unassembled WGS sequence"/>
</dbReference>
<evidence type="ECO:0000313" key="1">
    <source>
        <dbReference type="EMBL" id="POG55063.1"/>
    </source>
</evidence>
<gene>
    <name evidence="1" type="ORF">AUR65_011585</name>
</gene>